<keyword evidence="4" id="KW-1185">Reference proteome</keyword>
<accession>A0A1E3BP02</accession>
<dbReference type="Pfam" id="PF05347">
    <property type="entry name" value="Complex1_LYR"/>
    <property type="match status" value="1"/>
</dbReference>
<feature type="compositionally biased region" description="Basic and acidic residues" evidence="1">
    <location>
        <begin position="124"/>
        <end position="142"/>
    </location>
</feature>
<dbReference type="OrthoDB" id="6508832at2759"/>
<dbReference type="InterPro" id="IPR046896">
    <property type="entry name" value="Cup1-like_N"/>
</dbReference>
<sequence>MRKITAPKLSGVHRFACLALYRALLRQCAKLPSTAPTLSEVKPTIQQKFHRYRNLQSPSQTLNALNVGYEALDLIHVASRGNQNVIQRISTLISESQSEKQMNSSIQQALSKAKPAKPKSKKEQKKEKIQAFEKQTARRHPDAIPITSRPRPVVSGKRRIPVLVNARGVPFLRIKKPQPMNLSGAIRSKLENRWRRIERRESLEAALEIARGEDRWDQLTHGQEPATWSQVITDALTEVNDKIRESDLQNKKLAKDMWNVVLAERKLAAEEEKRASNA</sequence>
<feature type="compositionally biased region" description="Basic residues" evidence="1">
    <location>
        <begin position="114"/>
        <end position="123"/>
    </location>
</feature>
<dbReference type="EMBL" id="JXNT01000001">
    <property type="protein sequence ID" value="ODM22679.1"/>
    <property type="molecule type" value="Genomic_DNA"/>
</dbReference>
<name>A0A1E3BP02_ASPCR</name>
<evidence type="ECO:0000313" key="4">
    <source>
        <dbReference type="Proteomes" id="UP000094569"/>
    </source>
</evidence>
<comment type="caution">
    <text evidence="3">The sequence shown here is derived from an EMBL/GenBank/DDBJ whole genome shotgun (WGS) entry which is preliminary data.</text>
</comment>
<dbReference type="InterPro" id="IPR008011">
    <property type="entry name" value="Complex1_LYR_dom"/>
</dbReference>
<dbReference type="AlphaFoldDB" id="A0A1E3BP02"/>
<feature type="compositionally biased region" description="Polar residues" evidence="1">
    <location>
        <begin position="97"/>
        <end position="110"/>
    </location>
</feature>
<protein>
    <recommendedName>
        <fullName evidence="2">Complex 1 LYR protein domain-containing protein</fullName>
    </recommendedName>
</protein>
<dbReference type="CDD" id="cd20273">
    <property type="entry name" value="Complex1_LYR_unchar"/>
    <property type="match status" value="1"/>
</dbReference>
<feature type="domain" description="Complex 1 LYR protein" evidence="2">
    <location>
        <begin position="16"/>
        <end position="73"/>
    </location>
</feature>
<organism evidence="3 4">
    <name type="scientific">Aspergillus cristatus</name>
    <name type="common">Chinese Fuzhuan brick tea-fermentation fungus</name>
    <name type="synonym">Eurotium cristatum</name>
    <dbReference type="NCBI Taxonomy" id="573508"/>
    <lineage>
        <taxon>Eukaryota</taxon>
        <taxon>Fungi</taxon>
        <taxon>Dikarya</taxon>
        <taxon>Ascomycota</taxon>
        <taxon>Pezizomycotina</taxon>
        <taxon>Eurotiomycetes</taxon>
        <taxon>Eurotiomycetidae</taxon>
        <taxon>Eurotiales</taxon>
        <taxon>Aspergillaceae</taxon>
        <taxon>Aspergillus</taxon>
        <taxon>Aspergillus subgen. Aspergillus</taxon>
    </lineage>
</organism>
<reference evidence="3 4" key="1">
    <citation type="journal article" date="2016" name="BMC Genomics">
        <title>Comparative genomic and transcriptomic analyses of the Fuzhuan brick tea-fermentation fungus Aspergillus cristatus.</title>
        <authorList>
            <person name="Ge Y."/>
            <person name="Wang Y."/>
            <person name="Liu Y."/>
            <person name="Tan Y."/>
            <person name="Ren X."/>
            <person name="Zhang X."/>
            <person name="Hyde K.D."/>
            <person name="Liu Y."/>
            <person name="Liu Z."/>
        </authorList>
    </citation>
    <scope>NUCLEOTIDE SEQUENCE [LARGE SCALE GENOMIC DNA]</scope>
    <source>
        <strain evidence="3 4">GZAAS20.1005</strain>
    </source>
</reference>
<evidence type="ECO:0000256" key="1">
    <source>
        <dbReference type="SAM" id="MobiDB-lite"/>
    </source>
</evidence>
<dbReference type="VEuPathDB" id="FungiDB:SI65_00268"/>
<proteinExistence type="predicted"/>
<feature type="region of interest" description="Disordered" evidence="1">
    <location>
        <begin position="97"/>
        <end position="152"/>
    </location>
</feature>
<gene>
    <name evidence="3" type="ORF">SI65_00268</name>
</gene>
<dbReference type="Proteomes" id="UP000094569">
    <property type="component" value="Unassembled WGS sequence"/>
</dbReference>
<evidence type="ECO:0000259" key="2">
    <source>
        <dbReference type="Pfam" id="PF05347"/>
    </source>
</evidence>
<evidence type="ECO:0000313" key="3">
    <source>
        <dbReference type="EMBL" id="ODM22679.1"/>
    </source>
</evidence>
<dbReference type="STRING" id="573508.A0A1E3BP02"/>